<comment type="caution">
    <text evidence="1">The sequence shown here is derived from an EMBL/GenBank/DDBJ whole genome shotgun (WGS) entry which is preliminary data.</text>
</comment>
<reference evidence="1" key="1">
    <citation type="submission" date="2021-02" db="EMBL/GenBank/DDBJ databases">
        <authorList>
            <person name="Nowell W R."/>
        </authorList>
    </citation>
    <scope>NUCLEOTIDE SEQUENCE</scope>
</reference>
<dbReference type="Proteomes" id="UP000663866">
    <property type="component" value="Unassembled WGS sequence"/>
</dbReference>
<proteinExistence type="predicted"/>
<gene>
    <name evidence="1" type="ORF">OVN521_LOCUS32508</name>
</gene>
<organism evidence="1 2">
    <name type="scientific">Rotaria magnacalcarata</name>
    <dbReference type="NCBI Taxonomy" id="392030"/>
    <lineage>
        <taxon>Eukaryota</taxon>
        <taxon>Metazoa</taxon>
        <taxon>Spiralia</taxon>
        <taxon>Gnathifera</taxon>
        <taxon>Rotifera</taxon>
        <taxon>Eurotatoria</taxon>
        <taxon>Bdelloidea</taxon>
        <taxon>Philodinida</taxon>
        <taxon>Philodinidae</taxon>
        <taxon>Rotaria</taxon>
    </lineage>
</organism>
<feature type="non-terminal residue" evidence="1">
    <location>
        <position position="1"/>
    </location>
</feature>
<keyword evidence="2" id="KW-1185">Reference proteome</keyword>
<dbReference type="EMBL" id="CAJOBG010024795">
    <property type="protein sequence ID" value="CAF4337488.1"/>
    <property type="molecule type" value="Genomic_DNA"/>
</dbReference>
<dbReference type="AlphaFoldDB" id="A0A820KBT0"/>
<evidence type="ECO:0000313" key="2">
    <source>
        <dbReference type="Proteomes" id="UP000663866"/>
    </source>
</evidence>
<accession>A0A820KBT0</accession>
<name>A0A820KBT0_9BILA</name>
<evidence type="ECO:0000313" key="1">
    <source>
        <dbReference type="EMBL" id="CAF4337488.1"/>
    </source>
</evidence>
<protein>
    <submittedName>
        <fullName evidence="1">Uncharacterized protein</fullName>
    </submittedName>
</protein>
<sequence>LNSTRLRLHACSDDGQLEANQIADFEWTTIGRYCVDEQYFIFEYKRSTMKVPKPVKLQTPFGQFMYDCFECILRELQLSNNNPDKQDEPNI</sequence>